<evidence type="ECO:0000313" key="3">
    <source>
        <dbReference type="EMBL" id="KAF9072656.1"/>
    </source>
</evidence>
<feature type="transmembrane region" description="Helical" evidence="1">
    <location>
        <begin position="49"/>
        <end position="67"/>
    </location>
</feature>
<evidence type="ECO:0000259" key="2">
    <source>
        <dbReference type="Pfam" id="PF20152"/>
    </source>
</evidence>
<proteinExistence type="predicted"/>
<keyword evidence="1" id="KW-1133">Transmembrane helix</keyword>
<dbReference type="AlphaFoldDB" id="A0A9P5Q087"/>
<feature type="transmembrane region" description="Helical" evidence="1">
    <location>
        <begin position="16"/>
        <end position="37"/>
    </location>
</feature>
<name>A0A9P5Q087_9AGAR</name>
<gene>
    <name evidence="3" type="ORF">BDP27DRAFT_1320352</name>
</gene>
<accession>A0A9P5Q087</accession>
<organism evidence="3 4">
    <name type="scientific">Rhodocollybia butyracea</name>
    <dbReference type="NCBI Taxonomy" id="206335"/>
    <lineage>
        <taxon>Eukaryota</taxon>
        <taxon>Fungi</taxon>
        <taxon>Dikarya</taxon>
        <taxon>Basidiomycota</taxon>
        <taxon>Agaricomycotina</taxon>
        <taxon>Agaricomycetes</taxon>
        <taxon>Agaricomycetidae</taxon>
        <taxon>Agaricales</taxon>
        <taxon>Marasmiineae</taxon>
        <taxon>Omphalotaceae</taxon>
        <taxon>Rhodocollybia</taxon>
    </lineage>
</organism>
<feature type="transmembrane region" description="Helical" evidence="1">
    <location>
        <begin position="87"/>
        <end position="111"/>
    </location>
</feature>
<keyword evidence="4" id="KW-1185">Reference proteome</keyword>
<protein>
    <recommendedName>
        <fullName evidence="2">DUF6534 domain-containing protein</fullName>
    </recommendedName>
</protein>
<evidence type="ECO:0000313" key="4">
    <source>
        <dbReference type="Proteomes" id="UP000772434"/>
    </source>
</evidence>
<feature type="transmembrane region" description="Helical" evidence="1">
    <location>
        <begin position="123"/>
        <end position="147"/>
    </location>
</feature>
<feature type="transmembrane region" description="Helical" evidence="1">
    <location>
        <begin position="167"/>
        <end position="185"/>
    </location>
</feature>
<dbReference type="PANTHER" id="PTHR40465:SF1">
    <property type="entry name" value="DUF6534 DOMAIN-CONTAINING PROTEIN"/>
    <property type="match status" value="1"/>
</dbReference>
<evidence type="ECO:0000256" key="1">
    <source>
        <dbReference type="SAM" id="Phobius"/>
    </source>
</evidence>
<dbReference type="OrthoDB" id="2803252at2759"/>
<keyword evidence="1" id="KW-0472">Membrane</keyword>
<feature type="domain" description="DUF6534" evidence="2">
    <location>
        <begin position="170"/>
        <end position="216"/>
    </location>
</feature>
<keyword evidence="1" id="KW-0812">Transmembrane</keyword>
<dbReference type="PANTHER" id="PTHR40465">
    <property type="entry name" value="CHROMOSOME 1, WHOLE GENOME SHOTGUN SEQUENCE"/>
    <property type="match status" value="1"/>
</dbReference>
<comment type="caution">
    <text evidence="3">The sequence shown here is derived from an EMBL/GenBank/DDBJ whole genome shotgun (WGS) entry which is preliminary data.</text>
</comment>
<dbReference type="Proteomes" id="UP000772434">
    <property type="component" value="Unassembled WGS sequence"/>
</dbReference>
<sequence length="225" mass="25233">MVSGTPTFAETWGCHWIAYVLDVWLHGAALLLLVWYFRFHSINDSQSTKLMVGLIGLFATTHIFLISHQMYTDFIIRFGRKDLLDEVIVTSGVDLLFGYLTSFVAQIFFATRIWKVALPKQKMWFTAPIVILSFVQISAGIAQIVFFFKIGRYSGLDSTVRITSTQAAGTALCDIMITGILCWLLHTAKSGIRSTNTVINKLILYAINRGAVTSLAHYGKKKQLI</sequence>
<dbReference type="InterPro" id="IPR045339">
    <property type="entry name" value="DUF6534"/>
</dbReference>
<dbReference type="Pfam" id="PF20152">
    <property type="entry name" value="DUF6534"/>
    <property type="match status" value="1"/>
</dbReference>
<reference evidence="3" key="1">
    <citation type="submission" date="2020-11" db="EMBL/GenBank/DDBJ databases">
        <authorList>
            <consortium name="DOE Joint Genome Institute"/>
            <person name="Ahrendt S."/>
            <person name="Riley R."/>
            <person name="Andreopoulos W."/>
            <person name="Labutti K."/>
            <person name="Pangilinan J."/>
            <person name="Ruiz-Duenas F.J."/>
            <person name="Barrasa J.M."/>
            <person name="Sanchez-Garcia M."/>
            <person name="Camarero S."/>
            <person name="Miyauchi S."/>
            <person name="Serrano A."/>
            <person name="Linde D."/>
            <person name="Babiker R."/>
            <person name="Drula E."/>
            <person name="Ayuso-Fernandez I."/>
            <person name="Pacheco R."/>
            <person name="Padilla G."/>
            <person name="Ferreira P."/>
            <person name="Barriuso J."/>
            <person name="Kellner H."/>
            <person name="Castanera R."/>
            <person name="Alfaro M."/>
            <person name="Ramirez L."/>
            <person name="Pisabarro A.G."/>
            <person name="Kuo A."/>
            <person name="Tritt A."/>
            <person name="Lipzen A."/>
            <person name="He G."/>
            <person name="Yan M."/>
            <person name="Ng V."/>
            <person name="Cullen D."/>
            <person name="Martin F."/>
            <person name="Rosso M.-N."/>
            <person name="Henrissat B."/>
            <person name="Hibbett D."/>
            <person name="Martinez A.T."/>
            <person name="Grigoriev I.V."/>
        </authorList>
    </citation>
    <scope>NUCLEOTIDE SEQUENCE</scope>
    <source>
        <strain evidence="3">AH 40177</strain>
    </source>
</reference>
<dbReference type="EMBL" id="JADNRY010000023">
    <property type="protein sequence ID" value="KAF9072656.1"/>
    <property type="molecule type" value="Genomic_DNA"/>
</dbReference>